<dbReference type="InterPro" id="IPR055348">
    <property type="entry name" value="DctQ"/>
</dbReference>
<evidence type="ECO:0000256" key="1">
    <source>
        <dbReference type="ARBA" id="ARBA00004651"/>
    </source>
</evidence>
<feature type="transmembrane region" description="Helical" evidence="7">
    <location>
        <begin position="12"/>
        <end position="34"/>
    </location>
</feature>
<proteinExistence type="predicted"/>
<keyword evidence="2" id="KW-0813">Transport</keyword>
<reference evidence="9" key="1">
    <citation type="submission" date="2018-06" db="EMBL/GenBank/DDBJ databases">
        <authorList>
            <person name="Zhirakovskaya E."/>
        </authorList>
    </citation>
    <scope>NUCLEOTIDE SEQUENCE</scope>
</reference>
<evidence type="ECO:0000256" key="7">
    <source>
        <dbReference type="SAM" id="Phobius"/>
    </source>
</evidence>
<organism evidence="9">
    <name type="scientific">hydrothermal vent metagenome</name>
    <dbReference type="NCBI Taxonomy" id="652676"/>
    <lineage>
        <taxon>unclassified sequences</taxon>
        <taxon>metagenomes</taxon>
        <taxon>ecological metagenomes</taxon>
    </lineage>
</organism>
<sequence>MVLTLENTESAIRRGAVLVAKLGVALLLLQAFLIVADGLARWWFSKPIHGLEDISGLMISIIVASLFPAILIGRQNIRVTIFGRFFSPKAAAWLDVFGHFILLAFIIIIAWQFTLYAAETRAQTTLILRLPTAPTMWLTTIILIACAPIQGFVLLTEIMKIAKPQPIRRA</sequence>
<keyword evidence="6 7" id="KW-0472">Membrane</keyword>
<feature type="domain" description="Tripartite ATP-independent periplasmic transporters DctQ component" evidence="8">
    <location>
        <begin position="32"/>
        <end position="147"/>
    </location>
</feature>
<keyword evidence="3" id="KW-1003">Cell membrane</keyword>
<evidence type="ECO:0000256" key="6">
    <source>
        <dbReference type="ARBA" id="ARBA00023136"/>
    </source>
</evidence>
<evidence type="ECO:0000256" key="4">
    <source>
        <dbReference type="ARBA" id="ARBA00022692"/>
    </source>
</evidence>
<name>A0A3B0RXB4_9ZZZZ</name>
<evidence type="ECO:0000256" key="2">
    <source>
        <dbReference type="ARBA" id="ARBA00022448"/>
    </source>
</evidence>
<protein>
    <recommendedName>
        <fullName evidence="8">Tripartite ATP-independent periplasmic transporters DctQ component domain-containing protein</fullName>
    </recommendedName>
</protein>
<evidence type="ECO:0000313" key="9">
    <source>
        <dbReference type="EMBL" id="VAV93186.1"/>
    </source>
</evidence>
<dbReference type="Pfam" id="PF04290">
    <property type="entry name" value="DctQ"/>
    <property type="match status" value="1"/>
</dbReference>
<accession>A0A3B0RXB4</accession>
<evidence type="ECO:0000256" key="5">
    <source>
        <dbReference type="ARBA" id="ARBA00022989"/>
    </source>
</evidence>
<evidence type="ECO:0000256" key="3">
    <source>
        <dbReference type="ARBA" id="ARBA00022475"/>
    </source>
</evidence>
<feature type="transmembrane region" description="Helical" evidence="7">
    <location>
        <begin position="136"/>
        <end position="159"/>
    </location>
</feature>
<keyword evidence="5 7" id="KW-1133">Transmembrane helix</keyword>
<dbReference type="AlphaFoldDB" id="A0A3B0RXB4"/>
<feature type="transmembrane region" description="Helical" evidence="7">
    <location>
        <begin position="93"/>
        <end position="116"/>
    </location>
</feature>
<dbReference type="GO" id="GO:0005886">
    <property type="term" value="C:plasma membrane"/>
    <property type="evidence" value="ECO:0007669"/>
    <property type="project" value="UniProtKB-SubCell"/>
</dbReference>
<keyword evidence="4 7" id="KW-0812">Transmembrane</keyword>
<dbReference type="EMBL" id="UOEH01000108">
    <property type="protein sequence ID" value="VAV93186.1"/>
    <property type="molecule type" value="Genomic_DNA"/>
</dbReference>
<feature type="transmembrane region" description="Helical" evidence="7">
    <location>
        <begin position="54"/>
        <end position="72"/>
    </location>
</feature>
<comment type="subcellular location">
    <subcellularLocation>
        <location evidence="1">Cell membrane</location>
        <topology evidence="1">Multi-pass membrane protein</topology>
    </subcellularLocation>
</comment>
<gene>
    <name evidence="9" type="ORF">MNBD_ALPHA05-1914</name>
</gene>
<evidence type="ECO:0000259" key="8">
    <source>
        <dbReference type="Pfam" id="PF04290"/>
    </source>
</evidence>